<gene>
    <name evidence="2" type="ORF">P5673_001253</name>
</gene>
<dbReference type="AlphaFoldDB" id="A0AAD9R5M8"/>
<name>A0AAD9R5M8_ACRCE</name>
<dbReference type="CDD" id="cd00882">
    <property type="entry name" value="Ras_like_GTPase"/>
    <property type="match status" value="1"/>
</dbReference>
<reference evidence="2" key="2">
    <citation type="journal article" date="2023" name="Science">
        <title>Genomic signatures of disease resistance in endangered staghorn corals.</title>
        <authorList>
            <person name="Vollmer S.V."/>
            <person name="Selwyn J.D."/>
            <person name="Despard B.A."/>
            <person name="Roesel C.L."/>
        </authorList>
    </citation>
    <scope>NUCLEOTIDE SEQUENCE</scope>
    <source>
        <strain evidence="2">K2</strain>
    </source>
</reference>
<dbReference type="Pfam" id="PF01926">
    <property type="entry name" value="MMR_HSR1"/>
    <property type="match status" value="1"/>
</dbReference>
<protein>
    <recommendedName>
        <fullName evidence="1">G domain-containing protein</fullName>
    </recommendedName>
</protein>
<organism evidence="2 3">
    <name type="scientific">Acropora cervicornis</name>
    <name type="common">Staghorn coral</name>
    <dbReference type="NCBI Taxonomy" id="6130"/>
    <lineage>
        <taxon>Eukaryota</taxon>
        <taxon>Metazoa</taxon>
        <taxon>Cnidaria</taxon>
        <taxon>Anthozoa</taxon>
        <taxon>Hexacorallia</taxon>
        <taxon>Scleractinia</taxon>
        <taxon>Astrocoeniina</taxon>
        <taxon>Acroporidae</taxon>
        <taxon>Acropora</taxon>
    </lineage>
</organism>
<dbReference type="Gene3D" id="3.40.50.300">
    <property type="entry name" value="P-loop containing nucleotide triphosphate hydrolases"/>
    <property type="match status" value="1"/>
</dbReference>
<sequence>MNQGITRMINEIKRYKIGTYENFSDALSGEIESLGLNVALMGITGSGKSALIKTIFECLGFNSSAVTQDTAKEGTRKLDSFPLPGSQVTFYDTAGFFRLGKIEEGELFRIIYGLEKPGEDLTRDTTSAWKAMKGGVAAHKFEKPPIADQIHAVIWVMSAVDPRFEQGNYRENLAFVKHILNRESITIITVLTYDDEVAKKGNADDERKRLIKAAMEVTGSDKRNVFLIANSFSKPQDYPPIYKERVLQVVLKSLNCGELSVKMRQNKRETLKAQAQ</sequence>
<keyword evidence="3" id="KW-1185">Reference proteome</keyword>
<evidence type="ECO:0000313" key="2">
    <source>
        <dbReference type="EMBL" id="KAK2573583.1"/>
    </source>
</evidence>
<evidence type="ECO:0000259" key="1">
    <source>
        <dbReference type="Pfam" id="PF01926"/>
    </source>
</evidence>
<dbReference type="Proteomes" id="UP001249851">
    <property type="component" value="Unassembled WGS sequence"/>
</dbReference>
<dbReference type="GO" id="GO:0005525">
    <property type="term" value="F:GTP binding"/>
    <property type="evidence" value="ECO:0007669"/>
    <property type="project" value="InterPro"/>
</dbReference>
<evidence type="ECO:0000313" key="3">
    <source>
        <dbReference type="Proteomes" id="UP001249851"/>
    </source>
</evidence>
<accession>A0AAD9R5M8</accession>
<dbReference type="InterPro" id="IPR027417">
    <property type="entry name" value="P-loop_NTPase"/>
</dbReference>
<comment type="caution">
    <text evidence="2">The sequence shown here is derived from an EMBL/GenBank/DDBJ whole genome shotgun (WGS) entry which is preliminary data.</text>
</comment>
<dbReference type="EMBL" id="JARQWQ010000002">
    <property type="protein sequence ID" value="KAK2573583.1"/>
    <property type="molecule type" value="Genomic_DNA"/>
</dbReference>
<reference evidence="2" key="1">
    <citation type="journal article" date="2023" name="G3 (Bethesda)">
        <title>Whole genome assembly and annotation of the endangered Caribbean coral Acropora cervicornis.</title>
        <authorList>
            <person name="Selwyn J.D."/>
            <person name="Vollmer S.V."/>
        </authorList>
    </citation>
    <scope>NUCLEOTIDE SEQUENCE</scope>
    <source>
        <strain evidence="2">K2</strain>
    </source>
</reference>
<dbReference type="InterPro" id="IPR006073">
    <property type="entry name" value="GTP-bd"/>
</dbReference>
<dbReference type="SUPFAM" id="SSF52540">
    <property type="entry name" value="P-loop containing nucleoside triphosphate hydrolases"/>
    <property type="match status" value="1"/>
</dbReference>
<proteinExistence type="predicted"/>
<feature type="domain" description="G" evidence="1">
    <location>
        <begin position="37"/>
        <end position="108"/>
    </location>
</feature>